<dbReference type="GO" id="GO:0015074">
    <property type="term" value="P:DNA integration"/>
    <property type="evidence" value="ECO:0007669"/>
    <property type="project" value="InterPro"/>
</dbReference>
<dbReference type="InterPro" id="IPR012337">
    <property type="entry name" value="RNaseH-like_sf"/>
</dbReference>
<accession>A0AAQ3P521</accession>
<proteinExistence type="predicted"/>
<dbReference type="Gene3D" id="3.30.420.10">
    <property type="entry name" value="Ribonuclease H-like superfamily/Ribonuclease H"/>
    <property type="match status" value="1"/>
</dbReference>
<reference evidence="2 3" key="1">
    <citation type="journal article" date="2023" name="Life. Sci Alliance">
        <title>Evolutionary insights into 3D genome organization and epigenetic landscape of Vigna mungo.</title>
        <authorList>
            <person name="Junaid A."/>
            <person name="Singh B."/>
            <person name="Bhatia S."/>
        </authorList>
    </citation>
    <scope>NUCLEOTIDE SEQUENCE [LARGE SCALE GENOMIC DNA]</scope>
    <source>
        <strain evidence="2">Urdbean</strain>
    </source>
</reference>
<keyword evidence="3" id="KW-1185">Reference proteome</keyword>
<dbReference type="InterPro" id="IPR036397">
    <property type="entry name" value="RNaseH_sf"/>
</dbReference>
<dbReference type="PROSITE" id="PS50994">
    <property type="entry name" value="INTEGRASE"/>
    <property type="match status" value="1"/>
</dbReference>
<dbReference type="SUPFAM" id="SSF53098">
    <property type="entry name" value="Ribonuclease H-like"/>
    <property type="match status" value="1"/>
</dbReference>
<sequence>MSTQSSTSQDLADGLSRLPDASSVVCYALSTPNFIFIDQLRQSVNTSSAYTKLLARIQTDPAAHPDYKLHNGLILFKNCLWLNLDNTFRLKLIDEYHTPTTVLEDLSLDFITGLPSSQGFTIILVVEDSFSKGVHLRPLPHHYSASKVAHLFLDIIYKYHGLPRSLVSDHDPIFISKFWHELFRLYGTRLRMSTSYHPETDEQKQSLITLLLTLPRSILLSILFTASQLHPFPITDWVHPLSKLLIHYWHRAKPS</sequence>
<evidence type="ECO:0000313" key="3">
    <source>
        <dbReference type="Proteomes" id="UP001374535"/>
    </source>
</evidence>
<dbReference type="InterPro" id="IPR001584">
    <property type="entry name" value="Integrase_cat-core"/>
</dbReference>
<name>A0AAQ3P521_VIGMU</name>
<evidence type="ECO:0000313" key="2">
    <source>
        <dbReference type="EMBL" id="WVZ21055.1"/>
    </source>
</evidence>
<gene>
    <name evidence="2" type="ORF">V8G54_008377</name>
</gene>
<dbReference type="Pfam" id="PF00665">
    <property type="entry name" value="rve"/>
    <property type="match status" value="1"/>
</dbReference>
<evidence type="ECO:0000259" key="1">
    <source>
        <dbReference type="PROSITE" id="PS50994"/>
    </source>
</evidence>
<organism evidence="2 3">
    <name type="scientific">Vigna mungo</name>
    <name type="common">Black gram</name>
    <name type="synonym">Phaseolus mungo</name>
    <dbReference type="NCBI Taxonomy" id="3915"/>
    <lineage>
        <taxon>Eukaryota</taxon>
        <taxon>Viridiplantae</taxon>
        <taxon>Streptophyta</taxon>
        <taxon>Embryophyta</taxon>
        <taxon>Tracheophyta</taxon>
        <taxon>Spermatophyta</taxon>
        <taxon>Magnoliopsida</taxon>
        <taxon>eudicotyledons</taxon>
        <taxon>Gunneridae</taxon>
        <taxon>Pentapetalae</taxon>
        <taxon>rosids</taxon>
        <taxon>fabids</taxon>
        <taxon>Fabales</taxon>
        <taxon>Fabaceae</taxon>
        <taxon>Papilionoideae</taxon>
        <taxon>50 kb inversion clade</taxon>
        <taxon>NPAAA clade</taxon>
        <taxon>indigoferoid/millettioid clade</taxon>
        <taxon>Phaseoleae</taxon>
        <taxon>Vigna</taxon>
    </lineage>
</organism>
<dbReference type="EMBL" id="CP144699">
    <property type="protein sequence ID" value="WVZ21055.1"/>
    <property type="molecule type" value="Genomic_DNA"/>
</dbReference>
<dbReference type="PANTHER" id="PTHR35046:SF18">
    <property type="entry name" value="RNA-DIRECTED DNA POLYMERASE"/>
    <property type="match status" value="1"/>
</dbReference>
<dbReference type="AlphaFoldDB" id="A0AAQ3P521"/>
<dbReference type="Proteomes" id="UP001374535">
    <property type="component" value="Chromosome 2"/>
</dbReference>
<feature type="domain" description="Integrase catalytic" evidence="1">
    <location>
        <begin position="95"/>
        <end position="255"/>
    </location>
</feature>
<protein>
    <recommendedName>
        <fullName evidence="1">Integrase catalytic domain-containing protein</fullName>
    </recommendedName>
</protein>
<dbReference type="GO" id="GO:0003676">
    <property type="term" value="F:nucleic acid binding"/>
    <property type="evidence" value="ECO:0007669"/>
    <property type="project" value="InterPro"/>
</dbReference>
<dbReference type="PANTHER" id="PTHR35046">
    <property type="entry name" value="ZINC KNUCKLE (CCHC-TYPE) FAMILY PROTEIN"/>
    <property type="match status" value="1"/>
</dbReference>